<dbReference type="SMART" id="SM00173">
    <property type="entry name" value="RAS"/>
    <property type="match status" value="1"/>
</dbReference>
<dbReference type="SUPFAM" id="SSF52540">
    <property type="entry name" value="P-loop containing nucleoside triphosphate hydrolases"/>
    <property type="match status" value="1"/>
</dbReference>
<evidence type="ECO:0000313" key="4">
    <source>
        <dbReference type="EMBL" id="KAK5781383.1"/>
    </source>
</evidence>
<dbReference type="PANTHER" id="PTHR24070">
    <property type="entry name" value="RAS, DI-RAS, AND RHEB FAMILY MEMBERS OF SMALL GTPASE SUPERFAMILY"/>
    <property type="match status" value="1"/>
</dbReference>
<dbReference type="GO" id="GO:0007165">
    <property type="term" value="P:signal transduction"/>
    <property type="evidence" value="ECO:0007669"/>
    <property type="project" value="InterPro"/>
</dbReference>
<dbReference type="GO" id="GO:0005525">
    <property type="term" value="F:GTP binding"/>
    <property type="evidence" value="ECO:0007669"/>
    <property type="project" value="UniProtKB-KW"/>
</dbReference>
<dbReference type="InterPro" id="IPR020849">
    <property type="entry name" value="Small_GTPase_Ras-type"/>
</dbReference>
<dbReference type="PROSITE" id="PS51419">
    <property type="entry name" value="RAB"/>
    <property type="match status" value="1"/>
</dbReference>
<dbReference type="InterPro" id="IPR027417">
    <property type="entry name" value="P-loop_NTPase"/>
</dbReference>
<name>A0AAN7WPC7_9SACH</name>
<dbReference type="SMART" id="SM00174">
    <property type="entry name" value="RHO"/>
    <property type="match status" value="1"/>
</dbReference>
<feature type="compositionally biased region" description="Low complexity" evidence="3">
    <location>
        <begin position="238"/>
        <end position="252"/>
    </location>
</feature>
<reference evidence="5" key="1">
    <citation type="submission" date="2023-07" db="EMBL/GenBank/DDBJ databases">
        <title>A draft genome of Kazachstania heterogenica Y-27499.</title>
        <authorList>
            <person name="Donic C."/>
            <person name="Kralova J.S."/>
            <person name="Fidel L."/>
            <person name="Ben-Dor S."/>
            <person name="Jung S."/>
        </authorList>
    </citation>
    <scope>NUCLEOTIDE SEQUENCE [LARGE SCALE GENOMIC DNA]</scope>
    <source>
        <strain evidence="5">Y27499</strain>
    </source>
</reference>
<keyword evidence="2" id="KW-0342">GTP-binding</keyword>
<evidence type="ECO:0000256" key="1">
    <source>
        <dbReference type="ARBA" id="ARBA00022741"/>
    </source>
</evidence>
<dbReference type="GO" id="GO:0003924">
    <property type="term" value="F:GTPase activity"/>
    <property type="evidence" value="ECO:0007669"/>
    <property type="project" value="InterPro"/>
</dbReference>
<evidence type="ECO:0000256" key="2">
    <source>
        <dbReference type="ARBA" id="ARBA00023134"/>
    </source>
</evidence>
<gene>
    <name evidence="4" type="ORF">RI543_001225</name>
</gene>
<sequence length="315" mass="36120">MSRILYDYHSKDGSTSPRYLDERHARITVMGDALSGKTSFILRCISDTFNNIESGTYMEDIYNTKINLSNLAQDINMKYETSKSFVHSIEVQLLDTAEFEIADFSDIRNEQIIQSDAFILCFDLTNIESFLNLRTYQRRIERVRGMDDNVPVLIAGTKFDLMLERCVDMNDILQTLQRFEIDSKKDYFEISSKLNINIKNLLYRALIEVEQYKAAKRVECSKIKEKENSTSSDVSQYTSTNNNTVKTSSNGSKVETREIIEGNGDGDPSNRFYRHNDKNINSIPQKAGTLIRNQTIESSSKEKRSADLNSCCIIC</sequence>
<dbReference type="Gene3D" id="3.40.50.300">
    <property type="entry name" value="P-loop containing nucleotide triphosphate hydrolases"/>
    <property type="match status" value="1"/>
</dbReference>
<protein>
    <submittedName>
        <fullName evidence="4">Uncharacterized protein</fullName>
    </submittedName>
</protein>
<proteinExistence type="predicted"/>
<dbReference type="AlphaFoldDB" id="A0AAN7WPC7"/>
<comment type="caution">
    <text evidence="4">The sequence shown here is derived from an EMBL/GenBank/DDBJ whole genome shotgun (WGS) entry which is preliminary data.</text>
</comment>
<evidence type="ECO:0000256" key="3">
    <source>
        <dbReference type="SAM" id="MobiDB-lite"/>
    </source>
</evidence>
<dbReference type="GO" id="GO:0016020">
    <property type="term" value="C:membrane"/>
    <property type="evidence" value="ECO:0007669"/>
    <property type="project" value="InterPro"/>
</dbReference>
<dbReference type="SMART" id="SM00175">
    <property type="entry name" value="RAB"/>
    <property type="match status" value="1"/>
</dbReference>
<evidence type="ECO:0000313" key="5">
    <source>
        <dbReference type="Proteomes" id="UP001306508"/>
    </source>
</evidence>
<dbReference type="PRINTS" id="PR00449">
    <property type="entry name" value="RASTRNSFRMNG"/>
</dbReference>
<feature type="region of interest" description="Disordered" evidence="3">
    <location>
        <begin position="229"/>
        <end position="279"/>
    </location>
</feature>
<organism evidence="4 5">
    <name type="scientific">Arxiozyma heterogenica</name>
    <dbReference type="NCBI Taxonomy" id="278026"/>
    <lineage>
        <taxon>Eukaryota</taxon>
        <taxon>Fungi</taxon>
        <taxon>Dikarya</taxon>
        <taxon>Ascomycota</taxon>
        <taxon>Saccharomycotina</taxon>
        <taxon>Saccharomycetes</taxon>
        <taxon>Saccharomycetales</taxon>
        <taxon>Saccharomycetaceae</taxon>
        <taxon>Arxiozyma</taxon>
    </lineage>
</organism>
<keyword evidence="5" id="KW-1185">Reference proteome</keyword>
<dbReference type="PROSITE" id="PS51421">
    <property type="entry name" value="RAS"/>
    <property type="match status" value="1"/>
</dbReference>
<keyword evidence="1" id="KW-0547">Nucleotide-binding</keyword>
<dbReference type="EMBL" id="JAWIZZ010000036">
    <property type="protein sequence ID" value="KAK5781383.1"/>
    <property type="molecule type" value="Genomic_DNA"/>
</dbReference>
<dbReference type="Pfam" id="PF00071">
    <property type="entry name" value="Ras"/>
    <property type="match status" value="1"/>
</dbReference>
<accession>A0AAN7WPC7</accession>
<dbReference type="Proteomes" id="UP001306508">
    <property type="component" value="Unassembled WGS sequence"/>
</dbReference>
<dbReference type="InterPro" id="IPR001806">
    <property type="entry name" value="Small_GTPase"/>
</dbReference>